<dbReference type="Gene3D" id="1.10.260.40">
    <property type="entry name" value="lambda repressor-like DNA-binding domains"/>
    <property type="match status" value="1"/>
</dbReference>
<dbReference type="Gene3D" id="3.40.50.2300">
    <property type="match status" value="2"/>
</dbReference>
<accession>A0A927FDV4</accession>
<dbReference type="GO" id="GO:0003700">
    <property type="term" value="F:DNA-binding transcription factor activity"/>
    <property type="evidence" value="ECO:0007669"/>
    <property type="project" value="TreeGrafter"/>
</dbReference>
<dbReference type="SMART" id="SM00354">
    <property type="entry name" value="HTH_LACI"/>
    <property type="match status" value="1"/>
</dbReference>
<dbReference type="PANTHER" id="PTHR30146:SF145">
    <property type="entry name" value="RIBOSE OPERON REPRESSOR"/>
    <property type="match status" value="1"/>
</dbReference>
<gene>
    <name evidence="5" type="ORF">IEN85_18900</name>
</gene>
<dbReference type="PROSITE" id="PS50932">
    <property type="entry name" value="HTH_LACI_2"/>
    <property type="match status" value="1"/>
</dbReference>
<dbReference type="SUPFAM" id="SSF47413">
    <property type="entry name" value="lambda repressor-like DNA-binding domains"/>
    <property type="match status" value="1"/>
</dbReference>
<dbReference type="Pfam" id="PF00356">
    <property type="entry name" value="LacI"/>
    <property type="match status" value="1"/>
</dbReference>
<dbReference type="InterPro" id="IPR028082">
    <property type="entry name" value="Peripla_BP_I"/>
</dbReference>
<evidence type="ECO:0000259" key="4">
    <source>
        <dbReference type="PROSITE" id="PS50932"/>
    </source>
</evidence>
<evidence type="ECO:0000256" key="1">
    <source>
        <dbReference type="ARBA" id="ARBA00023015"/>
    </source>
</evidence>
<dbReference type="Pfam" id="PF00532">
    <property type="entry name" value="Peripla_BP_1"/>
    <property type="match status" value="1"/>
</dbReference>
<dbReference type="CDD" id="cd01392">
    <property type="entry name" value="HTH_LacI"/>
    <property type="match status" value="1"/>
</dbReference>
<dbReference type="GO" id="GO:0000976">
    <property type="term" value="F:transcription cis-regulatory region binding"/>
    <property type="evidence" value="ECO:0007669"/>
    <property type="project" value="TreeGrafter"/>
</dbReference>
<dbReference type="PANTHER" id="PTHR30146">
    <property type="entry name" value="LACI-RELATED TRANSCRIPTIONAL REPRESSOR"/>
    <property type="match status" value="1"/>
</dbReference>
<feature type="domain" description="HTH lacI-type" evidence="4">
    <location>
        <begin position="3"/>
        <end position="57"/>
    </location>
</feature>
<dbReference type="InterPro" id="IPR010982">
    <property type="entry name" value="Lambda_DNA-bd_dom_sf"/>
</dbReference>
<evidence type="ECO:0000313" key="5">
    <source>
        <dbReference type="EMBL" id="MBD5781578.1"/>
    </source>
</evidence>
<sequence length="329" mass="35573">MSQSIKDVAKRAGCSIATVSRVLSGKGYISEDARKKVEAAVEALGYRPNRVARNLRERKSRVIGLIVSDISNPFFSEISRAVERVAMARGFSVLICNTDEDGEKEGRYLKLMDEEQVAGILLSPTRANKKPIDPGKLPPMVLIDRKLNEASLDAVLIDNEGAARRLTQTLLEGGFRKIAGIFGGENSFTAALRIQGFKTAFEGQEERMGAIRQGPAFEAEGVRLMREILAEDPSVDAVVCSSALLATGAYKALREGGGKKLAEMGFACFDDPSWASFVEPAVTVVRQPASAMGEAAADLLLKRIEDGGRPVSEVVLQGELVERESSARR</sequence>
<protein>
    <submittedName>
        <fullName evidence="5">LacI family DNA-binding transcriptional regulator</fullName>
    </submittedName>
</protein>
<keyword evidence="3" id="KW-0804">Transcription</keyword>
<evidence type="ECO:0000256" key="2">
    <source>
        <dbReference type="ARBA" id="ARBA00023125"/>
    </source>
</evidence>
<evidence type="ECO:0000256" key="3">
    <source>
        <dbReference type="ARBA" id="ARBA00023163"/>
    </source>
</evidence>
<proteinExistence type="predicted"/>
<dbReference type="InterPro" id="IPR000843">
    <property type="entry name" value="HTH_LacI"/>
</dbReference>
<keyword evidence="1" id="KW-0805">Transcription regulation</keyword>
<keyword evidence="2 5" id="KW-0238">DNA-binding</keyword>
<dbReference type="InterPro" id="IPR001761">
    <property type="entry name" value="Peripla_BP/Lac1_sug-bd_dom"/>
</dbReference>
<comment type="caution">
    <text evidence="5">The sequence shown here is derived from an EMBL/GenBank/DDBJ whole genome shotgun (WGS) entry which is preliminary data.</text>
</comment>
<dbReference type="Proteomes" id="UP000622317">
    <property type="component" value="Unassembled WGS sequence"/>
</dbReference>
<keyword evidence="6" id="KW-1185">Reference proteome</keyword>
<dbReference type="EMBL" id="JACYFG010000050">
    <property type="protein sequence ID" value="MBD5781578.1"/>
    <property type="molecule type" value="Genomic_DNA"/>
</dbReference>
<reference evidence="5" key="1">
    <citation type="submission" date="2020-09" db="EMBL/GenBank/DDBJ databases">
        <title>Pelagicoccus enzymogenes sp. nov. with an EPS production, isolated from marine sediment.</title>
        <authorList>
            <person name="Feng X."/>
        </authorList>
    </citation>
    <scope>NUCLEOTIDE SEQUENCE</scope>
    <source>
        <strain evidence="5">NFK12</strain>
    </source>
</reference>
<name>A0A927FDV4_9BACT</name>
<organism evidence="5 6">
    <name type="scientific">Pelagicoccus enzymogenes</name>
    <dbReference type="NCBI Taxonomy" id="2773457"/>
    <lineage>
        <taxon>Bacteria</taxon>
        <taxon>Pseudomonadati</taxon>
        <taxon>Verrucomicrobiota</taxon>
        <taxon>Opitutia</taxon>
        <taxon>Puniceicoccales</taxon>
        <taxon>Pelagicoccaceae</taxon>
        <taxon>Pelagicoccus</taxon>
    </lineage>
</organism>
<evidence type="ECO:0000313" key="6">
    <source>
        <dbReference type="Proteomes" id="UP000622317"/>
    </source>
</evidence>
<dbReference type="SUPFAM" id="SSF53822">
    <property type="entry name" value="Periplasmic binding protein-like I"/>
    <property type="match status" value="1"/>
</dbReference>
<dbReference type="RefSeq" id="WP_191618666.1">
    <property type="nucleotide sequence ID" value="NZ_JACYFG010000050.1"/>
</dbReference>
<dbReference type="AlphaFoldDB" id="A0A927FDV4"/>
<dbReference type="CDD" id="cd06267">
    <property type="entry name" value="PBP1_LacI_sugar_binding-like"/>
    <property type="match status" value="1"/>
</dbReference>